<dbReference type="Proteomes" id="UP000294887">
    <property type="component" value="Unassembled WGS sequence"/>
</dbReference>
<dbReference type="Pfam" id="PF02562">
    <property type="entry name" value="PhoH"/>
    <property type="match status" value="1"/>
</dbReference>
<protein>
    <submittedName>
        <fullName evidence="6">PhoH-like ATPase</fullName>
    </submittedName>
</protein>
<dbReference type="InterPro" id="IPR051451">
    <property type="entry name" value="PhoH2-like"/>
</dbReference>
<proteinExistence type="inferred from homology"/>
<dbReference type="AlphaFoldDB" id="A0A4V2P9D8"/>
<keyword evidence="3" id="KW-0067">ATP-binding</keyword>
<dbReference type="SMART" id="SM00670">
    <property type="entry name" value="PINc"/>
    <property type="match status" value="1"/>
</dbReference>
<evidence type="ECO:0000313" key="6">
    <source>
        <dbReference type="EMBL" id="TCJ89275.1"/>
    </source>
</evidence>
<dbReference type="Gene3D" id="3.40.50.300">
    <property type="entry name" value="P-loop containing nucleotide triphosphate hydrolases"/>
    <property type="match status" value="1"/>
</dbReference>
<keyword evidence="7" id="KW-1185">Reference proteome</keyword>
<dbReference type="InterPro" id="IPR029060">
    <property type="entry name" value="PIN-like_dom_sf"/>
</dbReference>
<evidence type="ECO:0000259" key="5">
    <source>
        <dbReference type="SMART" id="SM00670"/>
    </source>
</evidence>
<sequence length="461" mass="52826">MADKIYVIDTNIILHNPQGIKQLSQDNNNIVVIPETVLVELEEFKKGSGELSYQARSFARMLAACKVDKIDQKKECRVVKLRFNHSASIHLFSKNKYESDLDAAHIAESNDKRIVEVAEAAQSYYRGHKIVFLSLDIYARMFGLFSGIKVQTLYEDRSDLPPFHFFKSIEVDSSLFNGMQNSDITDYDDNYQNDNFNYEFASKDGNRQYGIVSKGGKIDIVNEKEDFNGLSIKPMNMKQMFLLKAMLSDYFDITVVDAKAGSGKTLLAFAAAMRLIDLGHYEKIVYVRNSIESVDKGAEVGFLSGNDEKFRVYNMALYDTLEFIAKTQLKRRESVLQQEALEMKVEYLVNKYNIEKLWPGEARGRTLSNAIVILDEWQNSSNNTTQLVLSRLDQSCKAIIIGSNRQIDNIYLNRYNNGLTTLLKQTTNKHEEVSMYAIELERSVRGKFAQFAEEIFEKREN</sequence>
<comment type="similarity">
    <text evidence="4">In the N-terminal section; belongs to the PINc/VapC protein family.</text>
</comment>
<dbReference type="GO" id="GO:0005829">
    <property type="term" value="C:cytosol"/>
    <property type="evidence" value="ECO:0007669"/>
    <property type="project" value="TreeGrafter"/>
</dbReference>
<dbReference type="CDD" id="cd09883">
    <property type="entry name" value="PIN_VapC_PhoHL-ATPase"/>
    <property type="match status" value="1"/>
</dbReference>
<keyword evidence="2" id="KW-0547">Nucleotide-binding</keyword>
<dbReference type="PANTHER" id="PTHR30473:SF2">
    <property type="entry name" value="PIN DOMAIN-CONTAINING PROTEIN"/>
    <property type="match status" value="1"/>
</dbReference>
<evidence type="ECO:0000256" key="4">
    <source>
        <dbReference type="ARBA" id="ARBA00046345"/>
    </source>
</evidence>
<dbReference type="Gene3D" id="3.40.50.1010">
    <property type="entry name" value="5'-nuclease"/>
    <property type="match status" value="1"/>
</dbReference>
<dbReference type="SUPFAM" id="SSF52540">
    <property type="entry name" value="P-loop containing nucleoside triphosphate hydrolases"/>
    <property type="match status" value="1"/>
</dbReference>
<dbReference type="SUPFAM" id="SSF88723">
    <property type="entry name" value="PIN domain-like"/>
    <property type="match status" value="1"/>
</dbReference>
<dbReference type="InterPro" id="IPR027417">
    <property type="entry name" value="P-loop_NTPase"/>
</dbReference>
<dbReference type="InterPro" id="IPR003714">
    <property type="entry name" value="PhoH"/>
</dbReference>
<dbReference type="GO" id="GO:0005524">
    <property type="term" value="F:ATP binding"/>
    <property type="evidence" value="ECO:0007669"/>
    <property type="project" value="UniProtKB-KW"/>
</dbReference>
<dbReference type="InterPro" id="IPR002716">
    <property type="entry name" value="PIN_dom"/>
</dbReference>
<reference evidence="6 7" key="1">
    <citation type="submission" date="2019-03" db="EMBL/GenBank/DDBJ databases">
        <title>Genomic Encyclopedia of Type Strains, Phase IV (KMG-IV): sequencing the most valuable type-strain genomes for metagenomic binning, comparative biology and taxonomic classification.</title>
        <authorList>
            <person name="Goeker M."/>
        </authorList>
    </citation>
    <scope>NUCLEOTIDE SEQUENCE [LARGE SCALE GENOMIC DNA]</scope>
    <source>
        <strain evidence="6 7">DSM 24830</strain>
    </source>
</reference>
<evidence type="ECO:0000256" key="1">
    <source>
        <dbReference type="ARBA" id="ARBA00010393"/>
    </source>
</evidence>
<comment type="similarity">
    <text evidence="1">Belongs to the PhoH family.</text>
</comment>
<dbReference type="PANTHER" id="PTHR30473">
    <property type="entry name" value="PROTEIN PHOH"/>
    <property type="match status" value="1"/>
</dbReference>
<evidence type="ECO:0000313" key="7">
    <source>
        <dbReference type="Proteomes" id="UP000294887"/>
    </source>
</evidence>
<comment type="caution">
    <text evidence="6">The sequence shown here is derived from an EMBL/GenBank/DDBJ whole genome shotgun (WGS) entry which is preliminary data.</text>
</comment>
<name>A0A4V2P9D8_9GAMM</name>
<evidence type="ECO:0000256" key="2">
    <source>
        <dbReference type="ARBA" id="ARBA00022741"/>
    </source>
</evidence>
<accession>A0A4V2P9D8</accession>
<organism evidence="6 7">
    <name type="scientific">Cocleimonas flava</name>
    <dbReference type="NCBI Taxonomy" id="634765"/>
    <lineage>
        <taxon>Bacteria</taxon>
        <taxon>Pseudomonadati</taxon>
        <taxon>Pseudomonadota</taxon>
        <taxon>Gammaproteobacteria</taxon>
        <taxon>Thiotrichales</taxon>
        <taxon>Thiotrichaceae</taxon>
        <taxon>Cocleimonas</taxon>
    </lineage>
</organism>
<dbReference type="RefSeq" id="WP_131904913.1">
    <property type="nucleotide sequence ID" value="NZ_BAAAFU010000008.1"/>
</dbReference>
<evidence type="ECO:0000256" key="3">
    <source>
        <dbReference type="ARBA" id="ARBA00022840"/>
    </source>
</evidence>
<feature type="domain" description="PIN" evidence="5">
    <location>
        <begin position="4"/>
        <end position="139"/>
    </location>
</feature>
<dbReference type="Pfam" id="PF13638">
    <property type="entry name" value="PIN_4"/>
    <property type="match status" value="1"/>
</dbReference>
<dbReference type="OrthoDB" id="9766527at2"/>
<dbReference type="EMBL" id="SMFQ01000002">
    <property type="protein sequence ID" value="TCJ89275.1"/>
    <property type="molecule type" value="Genomic_DNA"/>
</dbReference>
<gene>
    <name evidence="6" type="ORF">EV695_1138</name>
</gene>